<reference evidence="2" key="1">
    <citation type="journal article" date="2019" name="Int. J. Syst. Evol. Microbiol.">
        <title>The Global Catalogue of Microorganisms (GCM) 10K type strain sequencing project: providing services to taxonomists for standard genome sequencing and annotation.</title>
        <authorList>
            <consortium name="The Broad Institute Genomics Platform"/>
            <consortium name="The Broad Institute Genome Sequencing Center for Infectious Disease"/>
            <person name="Wu L."/>
            <person name="Ma J."/>
        </authorList>
    </citation>
    <scope>NUCLEOTIDE SEQUENCE [LARGE SCALE GENOMIC DNA]</scope>
    <source>
        <strain evidence="2">CGMCC 1.12990</strain>
    </source>
</reference>
<comment type="caution">
    <text evidence="1">The sequence shown here is derived from an EMBL/GenBank/DDBJ whole genome shotgun (WGS) entry which is preliminary data.</text>
</comment>
<protein>
    <submittedName>
        <fullName evidence="1">Uncharacterized protein</fullName>
    </submittedName>
</protein>
<sequence length="84" mass="9451">MKFIVPNHSHVTATERKAIAQMIAQGLTNARNKPNTKAYEVVSGGISEGAKRYKVRIATREKRWIGAEIKWHFSNCEVELPATN</sequence>
<organism evidence="1 2">
    <name type="scientific">Hymenobacter glacieicola</name>
    <dbReference type="NCBI Taxonomy" id="1562124"/>
    <lineage>
        <taxon>Bacteria</taxon>
        <taxon>Pseudomonadati</taxon>
        <taxon>Bacteroidota</taxon>
        <taxon>Cytophagia</taxon>
        <taxon>Cytophagales</taxon>
        <taxon>Hymenobacteraceae</taxon>
        <taxon>Hymenobacter</taxon>
    </lineage>
</organism>
<dbReference type="EMBL" id="BMGS01000016">
    <property type="protein sequence ID" value="GGG60966.1"/>
    <property type="molecule type" value="Genomic_DNA"/>
</dbReference>
<keyword evidence="2" id="KW-1185">Reference proteome</keyword>
<dbReference type="RefSeq" id="WP_188559753.1">
    <property type="nucleotide sequence ID" value="NZ_BMGS01000016.1"/>
</dbReference>
<evidence type="ECO:0000313" key="1">
    <source>
        <dbReference type="EMBL" id="GGG60966.1"/>
    </source>
</evidence>
<dbReference type="Proteomes" id="UP000601361">
    <property type="component" value="Unassembled WGS sequence"/>
</dbReference>
<evidence type="ECO:0000313" key="2">
    <source>
        <dbReference type="Proteomes" id="UP000601361"/>
    </source>
</evidence>
<accession>A0ABQ1X5I8</accession>
<proteinExistence type="predicted"/>
<gene>
    <name evidence="1" type="ORF">GCM10011378_41220</name>
</gene>
<name>A0ABQ1X5I8_9BACT</name>